<reference evidence="3" key="1">
    <citation type="submission" date="2012-10" db="EMBL/GenBank/DDBJ databases">
        <title>Genotypes and Phenotypes of Staphylococcus lugdunensis Isolates Recovered from Bacteremias and Clinical Characterization.</title>
        <authorList>
            <person name="Tseng S.-P."/>
            <person name="Lin Y.-T."/>
            <person name="Tsai J.-C."/>
            <person name="Hung W.-C."/>
            <person name="Chen H.-J."/>
            <person name="Chen P.-F."/>
            <person name="Hsueh P.-R."/>
            <person name="Teng L.-J."/>
        </authorList>
    </citation>
    <scope>NUCLEOTIDE SEQUENCE</scope>
    <source>
        <strain evidence="3">NTUH-4179</strain>
    </source>
</reference>
<proteinExistence type="predicted"/>
<dbReference type="RefSeq" id="WP_002437507.1">
    <property type="nucleotide sequence ID" value="NZ_AP021848.1"/>
</dbReference>
<keyword evidence="1" id="KW-0175">Coiled coil</keyword>
<protein>
    <submittedName>
        <fullName evidence="3">Uncharacterized protein</fullName>
    </submittedName>
</protein>
<feature type="coiled-coil region" evidence="1">
    <location>
        <begin position="127"/>
        <end position="158"/>
    </location>
</feature>
<evidence type="ECO:0000313" key="3">
    <source>
        <dbReference type="EMBL" id="AGL80202.1"/>
    </source>
</evidence>
<evidence type="ECO:0000256" key="1">
    <source>
        <dbReference type="SAM" id="Coils"/>
    </source>
</evidence>
<accession>A0A088B202</accession>
<sequence>MNKNITALKSTENTTYMQYTVHIDDQIINNIKECTKKFKILPMEDKIPLSPLLQPEYAGEVQVFISTYEQFMINFGKVILDSQGIKIQFESESLSSIQRGIQEHCYLNKRTNDIDVTKEWYLCKFSNRTLEEDKNQLYNALKQLMNDSKNKKQAFQEVFKVHIDIYLYNKEKSEYKYQASSYFYLVKENPKIIYKKRHLQEKQGIKGTTFTNKLKLLNKMYGVDVAKYQPFYNSNNPEYERGQFGERYISQRSNYEFNRLQYQIIYILSKILDKHPLPKSDNNYKHIPTIEKAILRDDSHNFYEYFEDIMKEIMNMDNSPLQEKLLTDFTYQSQCRWYSENKKLKLQLERFMHKVLESNYYEGNKLLRMMSNAIEETINEAKEDKVHFNYFKDYFLTDGGVKNWEQISEKITEFNGKVINDIQHEYNKIQSKNTNQNQKLNFVYLYHCFEFSNNIVKAKDNESKNYILFFIDKYKIKTPFLDQLLINCLNQEIDQESINYNMQTMFEKERYDRSSTIEKLVATRKFKYEKDDSDLFKQLFNDVENSIDRLGIYLLNNGINSNDENARYYRSFLKELSRIKSKLTPFSLEISKSSGREQHYPDDAVDDKDERRKNKEETYHAFDDKSDIDYKLKNKISDYIDNLLSVKIRNNLYDISPNTKSNNYNEPTQK</sequence>
<dbReference type="AlphaFoldDB" id="A0A088B202"/>
<feature type="region of interest" description="Disordered" evidence="2">
    <location>
        <begin position="594"/>
        <end position="617"/>
    </location>
</feature>
<organism evidence="3">
    <name type="scientific">Staphylococcus lugdunensis</name>
    <dbReference type="NCBI Taxonomy" id="28035"/>
    <lineage>
        <taxon>Bacteria</taxon>
        <taxon>Bacillati</taxon>
        <taxon>Bacillota</taxon>
        <taxon>Bacilli</taxon>
        <taxon>Bacillales</taxon>
        <taxon>Staphylococcaceae</taxon>
        <taxon>Staphylococcus</taxon>
    </lineage>
</organism>
<name>A0A088B202_STALU</name>
<evidence type="ECO:0000256" key="2">
    <source>
        <dbReference type="SAM" id="MobiDB-lite"/>
    </source>
</evidence>
<dbReference type="EMBL" id="JX914566">
    <property type="protein sequence ID" value="AGL80202.1"/>
    <property type="molecule type" value="Genomic_DNA"/>
</dbReference>